<proteinExistence type="predicted"/>
<dbReference type="AlphaFoldDB" id="A0A640KGK8"/>
<feature type="region of interest" description="Disordered" evidence="1">
    <location>
        <begin position="57"/>
        <end position="87"/>
    </location>
</feature>
<evidence type="ECO:0000313" key="2">
    <source>
        <dbReference type="EMBL" id="GET88683.1"/>
    </source>
</evidence>
<organism evidence="2 3">
    <name type="scientific">Leishmania tarentolae</name>
    <name type="common">Sauroleishmania tarentolae</name>
    <dbReference type="NCBI Taxonomy" id="5689"/>
    <lineage>
        <taxon>Eukaryota</taxon>
        <taxon>Discoba</taxon>
        <taxon>Euglenozoa</taxon>
        <taxon>Kinetoplastea</taxon>
        <taxon>Metakinetoplastina</taxon>
        <taxon>Trypanosomatida</taxon>
        <taxon>Trypanosomatidae</taxon>
        <taxon>Leishmaniinae</taxon>
        <taxon>Leishmania</taxon>
        <taxon>lizard Leishmania</taxon>
    </lineage>
</organism>
<accession>A0A640KGK8</accession>
<evidence type="ECO:0000256" key="1">
    <source>
        <dbReference type="SAM" id="MobiDB-lite"/>
    </source>
</evidence>
<dbReference type="VEuPathDB" id="TriTrypDB:LtaPh_2304200"/>
<feature type="compositionally biased region" description="Basic residues" evidence="1">
    <location>
        <begin position="58"/>
        <end position="67"/>
    </location>
</feature>
<reference evidence="2" key="1">
    <citation type="submission" date="2019-11" db="EMBL/GenBank/DDBJ databases">
        <title>Leishmania tarentolae CDS.</title>
        <authorList>
            <person name="Goto Y."/>
            <person name="Yamagishi J."/>
        </authorList>
    </citation>
    <scope>NUCLEOTIDE SEQUENCE [LARGE SCALE GENOMIC DNA]</scope>
    <source>
        <strain evidence="2">Parrot Tar II</strain>
    </source>
</reference>
<sequence>MPRPTPLQLALHLTRVSLAPFSPSSLAFTDTEVDLHPLARTLLHLLCPSQTCFSASRSRSKIKRKQAAQRDRHGDLPPTHPQRRSDMACIPTQPTLNEVELLVRELQLRMTQAVEASPRLDAALQEPRVLYAILADYFESQLQQAQQAKGVALEIVDVRRVWAFCLAELALPQAAAPTQTLYDFVYGAPSLPLEALQRAAPVVDVSSAACAPCTAGASVSSCTARREAVHTSVFSILRSGFAGLMDVAYVADQRLQRPLSSATVSVVSLAALSASLVPTLDRVQAVRLTAQLADDLVDGRATSNDGSPMPPYSRSAVATLLAGVWYTWGMLDAAHSPALHSLGEHLFQEFATSAHGLKAPAVLPVSFAAWLQHALRVDSGVLHKQLYADAERMPLQAKNNIEADAAVTHLSKDNDTEAAIEDVPAVSEFWARLAS</sequence>
<dbReference type="Proteomes" id="UP000419144">
    <property type="component" value="Unassembled WGS sequence"/>
</dbReference>
<comment type="caution">
    <text evidence="2">The sequence shown here is derived from an EMBL/GenBank/DDBJ whole genome shotgun (WGS) entry which is preliminary data.</text>
</comment>
<keyword evidence="3" id="KW-1185">Reference proteome</keyword>
<evidence type="ECO:0000313" key="3">
    <source>
        <dbReference type="Proteomes" id="UP000419144"/>
    </source>
</evidence>
<gene>
    <name evidence="2" type="ORF">LtaPh_2304200</name>
</gene>
<protein>
    <submittedName>
        <fullName evidence="2">Uncharacterized protein</fullName>
    </submittedName>
</protein>
<name>A0A640KGK8_LEITA</name>
<dbReference type="OrthoDB" id="273381at2759"/>
<dbReference type="EMBL" id="BLBS01000030">
    <property type="protein sequence ID" value="GET88683.1"/>
    <property type="molecule type" value="Genomic_DNA"/>
</dbReference>